<dbReference type="InterPro" id="IPR029063">
    <property type="entry name" value="SAM-dependent_MTases_sf"/>
</dbReference>
<dbReference type="InterPro" id="IPR006342">
    <property type="entry name" value="FkbM_mtfrase"/>
</dbReference>
<dbReference type="AlphaFoldDB" id="A0A1G2N6S9"/>
<evidence type="ECO:0000259" key="1">
    <source>
        <dbReference type="Pfam" id="PF05050"/>
    </source>
</evidence>
<dbReference type="NCBIfam" id="TIGR01444">
    <property type="entry name" value="fkbM_fam"/>
    <property type="match status" value="1"/>
</dbReference>
<dbReference type="InterPro" id="IPR052514">
    <property type="entry name" value="SAM-dependent_MTase"/>
</dbReference>
<sequence length="295" mass="33404">MKLKLHLHKFFINISTIFFGKGLGRIPGLLTIHTQIYKLLKPRGVVKLSIFGHKLYVNSKDKNIFSYLLKDGVYEPFETQLIRSMLKKGDTVIDIGANIGYYTLLMAETVGSEGCVYAFEPEPNNYGLLTKNIKANNYSNIIPVQKALSDKDGSIKVYCDERNFSGATFAKENLAIKSNNFTEVLTTSLDKCFVDSKIRLIKIDTQGAEGLIMAGAQSLLKNKNLIIFTEFWPYGLRNMGTDPKELLRTLREYGYTIKLIDEKNKTLRDINNEEIFAICASEKEGKHHINLLLQS</sequence>
<protein>
    <recommendedName>
        <fullName evidence="1">Methyltransferase FkbM domain-containing protein</fullName>
    </recommendedName>
</protein>
<dbReference type="SUPFAM" id="SSF53335">
    <property type="entry name" value="S-adenosyl-L-methionine-dependent methyltransferases"/>
    <property type="match status" value="1"/>
</dbReference>
<feature type="domain" description="Methyltransferase FkbM" evidence="1">
    <location>
        <begin position="94"/>
        <end position="256"/>
    </location>
</feature>
<dbReference type="Proteomes" id="UP000176221">
    <property type="component" value="Unassembled WGS sequence"/>
</dbReference>
<dbReference type="PANTHER" id="PTHR34203">
    <property type="entry name" value="METHYLTRANSFERASE, FKBM FAMILY PROTEIN"/>
    <property type="match status" value="1"/>
</dbReference>
<dbReference type="PANTHER" id="PTHR34203:SF15">
    <property type="entry name" value="SLL1173 PROTEIN"/>
    <property type="match status" value="1"/>
</dbReference>
<comment type="caution">
    <text evidence="2">The sequence shown here is derived from an EMBL/GenBank/DDBJ whole genome shotgun (WGS) entry which is preliminary data.</text>
</comment>
<name>A0A1G2N6S9_9BACT</name>
<evidence type="ECO:0000313" key="2">
    <source>
        <dbReference type="EMBL" id="OHA31876.1"/>
    </source>
</evidence>
<evidence type="ECO:0000313" key="3">
    <source>
        <dbReference type="Proteomes" id="UP000176221"/>
    </source>
</evidence>
<organism evidence="2 3">
    <name type="scientific">Candidatus Taylorbacteria bacterium RIFCSPLOWO2_01_FULL_45_15b</name>
    <dbReference type="NCBI Taxonomy" id="1802319"/>
    <lineage>
        <taxon>Bacteria</taxon>
        <taxon>Candidatus Tayloriibacteriota</taxon>
    </lineage>
</organism>
<dbReference type="Gene3D" id="3.40.50.150">
    <property type="entry name" value="Vaccinia Virus protein VP39"/>
    <property type="match status" value="1"/>
</dbReference>
<gene>
    <name evidence="2" type="ORF">A2928_02010</name>
</gene>
<accession>A0A1G2N6S9</accession>
<dbReference type="EMBL" id="MHRX01000057">
    <property type="protein sequence ID" value="OHA31876.1"/>
    <property type="molecule type" value="Genomic_DNA"/>
</dbReference>
<dbReference type="Pfam" id="PF05050">
    <property type="entry name" value="Methyltransf_21"/>
    <property type="match status" value="1"/>
</dbReference>
<reference evidence="2 3" key="1">
    <citation type="journal article" date="2016" name="Nat. Commun.">
        <title>Thousands of microbial genomes shed light on interconnected biogeochemical processes in an aquifer system.</title>
        <authorList>
            <person name="Anantharaman K."/>
            <person name="Brown C.T."/>
            <person name="Hug L.A."/>
            <person name="Sharon I."/>
            <person name="Castelle C.J."/>
            <person name="Probst A.J."/>
            <person name="Thomas B.C."/>
            <person name="Singh A."/>
            <person name="Wilkins M.J."/>
            <person name="Karaoz U."/>
            <person name="Brodie E.L."/>
            <person name="Williams K.H."/>
            <person name="Hubbard S.S."/>
            <person name="Banfield J.F."/>
        </authorList>
    </citation>
    <scope>NUCLEOTIDE SEQUENCE [LARGE SCALE GENOMIC DNA]</scope>
</reference>
<dbReference type="STRING" id="1802319.A2928_02010"/>
<proteinExistence type="predicted"/>